<accession>A0A4P8WQ83</accession>
<dbReference type="KEGG" id="nvr:FEJ81_20365"/>
<keyword evidence="1" id="KW-0479">Metal-binding</keyword>
<keyword evidence="1" id="KW-0862">Zinc</keyword>
<protein>
    <recommendedName>
        <fullName evidence="3">SWIM-type domain-containing protein</fullName>
    </recommendedName>
</protein>
<evidence type="ECO:0000256" key="2">
    <source>
        <dbReference type="SAM" id="MobiDB-lite"/>
    </source>
</evidence>
<dbReference type="RefSeq" id="WP_138247063.1">
    <property type="nucleotide sequence ID" value="NZ_CP040331.1"/>
</dbReference>
<evidence type="ECO:0000259" key="3">
    <source>
        <dbReference type="PROSITE" id="PS50966"/>
    </source>
</evidence>
<proteinExistence type="predicted"/>
<evidence type="ECO:0000313" key="4">
    <source>
        <dbReference type="EMBL" id="QCS44663.1"/>
    </source>
</evidence>
<feature type="region of interest" description="Disordered" evidence="2">
    <location>
        <begin position="86"/>
        <end position="105"/>
    </location>
</feature>
<feature type="region of interest" description="Disordered" evidence="2">
    <location>
        <begin position="1"/>
        <end position="27"/>
    </location>
</feature>
<feature type="domain" description="SWIM-type" evidence="3">
    <location>
        <begin position="139"/>
        <end position="173"/>
    </location>
</feature>
<sequence length="186" mass="21662">MSTDQPIHREQQQPNHDRSNTGDREQRYSGDVARLNGHELIAIDEWLPGREPTQYDLDLTDSYEYRTRYWRCRNCGQERNRRDEFRDQCETPAPPTPLEAEGYSINDPRTRRALSEDMDVHFATAGALYEVVSESGHTYEVDIEKETCSCPDFEQRQPDDGCKHLRRVDLEIRTGLVPALDGTFIR</sequence>
<dbReference type="GeneID" id="40267681"/>
<dbReference type="GO" id="GO:0008270">
    <property type="term" value="F:zinc ion binding"/>
    <property type="evidence" value="ECO:0007669"/>
    <property type="project" value="UniProtKB-KW"/>
</dbReference>
<dbReference type="AlphaFoldDB" id="A0A4P8WQ83"/>
<dbReference type="PROSITE" id="PS50966">
    <property type="entry name" value="ZF_SWIM"/>
    <property type="match status" value="1"/>
</dbReference>
<dbReference type="Proteomes" id="UP000302218">
    <property type="component" value="Plasmid pNVE500"/>
</dbReference>
<evidence type="ECO:0000313" key="5">
    <source>
        <dbReference type="Proteomes" id="UP000302218"/>
    </source>
</evidence>
<keyword evidence="1" id="KW-0863">Zinc-finger</keyword>
<evidence type="ECO:0000256" key="1">
    <source>
        <dbReference type="PROSITE-ProRule" id="PRU00325"/>
    </source>
</evidence>
<organism evidence="4 5">
    <name type="scientific">Natrinema versiforme</name>
    <dbReference type="NCBI Taxonomy" id="88724"/>
    <lineage>
        <taxon>Archaea</taxon>
        <taxon>Methanobacteriati</taxon>
        <taxon>Methanobacteriota</taxon>
        <taxon>Stenosarchaea group</taxon>
        <taxon>Halobacteria</taxon>
        <taxon>Halobacteriales</taxon>
        <taxon>Natrialbaceae</taxon>
        <taxon>Natrinema</taxon>
    </lineage>
</organism>
<gene>
    <name evidence="4" type="ORF">FEJ81_20365</name>
</gene>
<reference evidence="5" key="1">
    <citation type="submission" date="2019-05" db="EMBL/GenBank/DDBJ databases">
        <title>Genome sequence and methylation pattern of the halophilic Archaeon Natrinema versiforme BOL5-4.</title>
        <authorList>
            <person name="DasSarma P."/>
            <person name="Anton B.P."/>
            <person name="DasSarma S.L."/>
            <person name="Martinez F.L."/>
            <person name="Guzman D."/>
            <person name="Roberts R.J."/>
            <person name="DasSarma S."/>
        </authorList>
    </citation>
    <scope>NUCLEOTIDE SEQUENCE [LARGE SCALE GENOMIC DNA]</scope>
    <source>
        <strain evidence="5">BOL5-4</strain>
        <plasmid evidence="5">pnve500</plasmid>
    </source>
</reference>
<geneLocation type="plasmid" evidence="5">
    <name>pnve500</name>
</geneLocation>
<name>A0A4P8WQ83_9EURY</name>
<keyword evidence="4" id="KW-0614">Plasmid</keyword>
<dbReference type="OrthoDB" id="142306at2157"/>
<dbReference type="InterPro" id="IPR007527">
    <property type="entry name" value="Znf_SWIM"/>
</dbReference>
<dbReference type="EMBL" id="CP040331">
    <property type="protein sequence ID" value="QCS44663.1"/>
    <property type="molecule type" value="Genomic_DNA"/>
</dbReference>